<dbReference type="Pfam" id="PF04991">
    <property type="entry name" value="LicD"/>
    <property type="match status" value="1"/>
</dbReference>
<protein>
    <recommendedName>
        <fullName evidence="1">LicD/FKTN/FKRP nucleotidyltransferase domain-containing protein</fullName>
    </recommendedName>
</protein>
<proteinExistence type="predicted"/>
<dbReference type="InterPro" id="IPR007074">
    <property type="entry name" value="LicD/FKTN/FKRP_NTP_transf"/>
</dbReference>
<evidence type="ECO:0000259" key="1">
    <source>
        <dbReference type="Pfam" id="PF04991"/>
    </source>
</evidence>
<sequence>MSGKRLENHIKGQEKMTAMLREFDMICRKYNIQYWCHGGTFIGAVRHSGWIPYDGDVDIGMLKEDYNIFKTKINELPKHMWFQTRDIDTLYKESLPKIRDINSSYIQTDRYKWHCGLQLDMFLYEKKDDKIVKIFKRNDKEYNIIFNYDMIFPLKELLFEGISVYVPNQIEEYSKLVWGSYPIPLLPVEKRYPHEGDIDPSNPRKQDIENYQYLYNSP</sequence>
<dbReference type="PANTHER" id="PTHR43404">
    <property type="entry name" value="LIPOPOLYSACCHARIDE CHOLINEPHOSPHOTRANSFERASE LICD"/>
    <property type="match status" value="1"/>
</dbReference>
<dbReference type="PANTHER" id="PTHR43404:SF1">
    <property type="entry name" value="MNN4P"/>
    <property type="match status" value="1"/>
</dbReference>
<name>A0A6C0DM28_9ZZZZ</name>
<reference evidence="2" key="1">
    <citation type="journal article" date="2020" name="Nature">
        <title>Giant virus diversity and host interactions through global metagenomics.</title>
        <authorList>
            <person name="Schulz F."/>
            <person name="Roux S."/>
            <person name="Paez-Espino D."/>
            <person name="Jungbluth S."/>
            <person name="Walsh D.A."/>
            <person name="Denef V.J."/>
            <person name="McMahon K.D."/>
            <person name="Konstantinidis K.T."/>
            <person name="Eloe-Fadrosh E.A."/>
            <person name="Kyrpides N.C."/>
            <person name="Woyke T."/>
        </authorList>
    </citation>
    <scope>NUCLEOTIDE SEQUENCE</scope>
    <source>
        <strain evidence="2">GVMAG-M-3300023174-189</strain>
    </source>
</reference>
<dbReference type="EMBL" id="MN739626">
    <property type="protein sequence ID" value="QHT16625.1"/>
    <property type="molecule type" value="Genomic_DNA"/>
</dbReference>
<dbReference type="InterPro" id="IPR052942">
    <property type="entry name" value="LPS_cholinephosphotransferase"/>
</dbReference>
<organism evidence="2">
    <name type="scientific">viral metagenome</name>
    <dbReference type="NCBI Taxonomy" id="1070528"/>
    <lineage>
        <taxon>unclassified sequences</taxon>
        <taxon>metagenomes</taxon>
        <taxon>organismal metagenomes</taxon>
    </lineage>
</organism>
<dbReference type="GO" id="GO:0009100">
    <property type="term" value="P:glycoprotein metabolic process"/>
    <property type="evidence" value="ECO:0007669"/>
    <property type="project" value="UniProtKB-ARBA"/>
</dbReference>
<dbReference type="AlphaFoldDB" id="A0A6C0DM28"/>
<feature type="domain" description="LicD/FKTN/FKRP nucleotidyltransferase" evidence="1">
    <location>
        <begin position="27"/>
        <end position="138"/>
    </location>
</feature>
<evidence type="ECO:0000313" key="2">
    <source>
        <dbReference type="EMBL" id="QHT16625.1"/>
    </source>
</evidence>
<accession>A0A6C0DM28</accession>